<dbReference type="SFLD" id="SFLDS00003">
    <property type="entry name" value="Haloacid_Dehalogenase"/>
    <property type="match status" value="1"/>
</dbReference>
<dbReference type="Gene3D" id="2.70.150.10">
    <property type="entry name" value="Calcium-transporting ATPase, cytoplasmic transduction domain A"/>
    <property type="match status" value="1"/>
</dbReference>
<evidence type="ECO:0000313" key="11">
    <source>
        <dbReference type="EMBL" id="GAA3394881.1"/>
    </source>
</evidence>
<feature type="transmembrane region" description="Helical" evidence="9">
    <location>
        <begin position="783"/>
        <end position="802"/>
    </location>
</feature>
<feature type="transmembrane region" description="Helical" evidence="9">
    <location>
        <begin position="644"/>
        <end position="669"/>
    </location>
</feature>
<dbReference type="InterPro" id="IPR023214">
    <property type="entry name" value="HAD_sf"/>
</dbReference>
<dbReference type="PRINTS" id="PR00120">
    <property type="entry name" value="HATPASE"/>
</dbReference>
<evidence type="ECO:0000256" key="8">
    <source>
        <dbReference type="ARBA" id="ARBA00049360"/>
    </source>
</evidence>
<dbReference type="Pfam" id="PF00702">
    <property type="entry name" value="Hydrolase"/>
    <property type="match status" value="1"/>
</dbReference>
<dbReference type="Gene3D" id="1.20.1110.10">
    <property type="entry name" value="Calcium-transporting ATPase, transmembrane domain"/>
    <property type="match status" value="2"/>
</dbReference>
<organism evidence="11 12">
    <name type="scientific">Cryptosporangium minutisporangium</name>
    <dbReference type="NCBI Taxonomy" id="113569"/>
    <lineage>
        <taxon>Bacteria</taxon>
        <taxon>Bacillati</taxon>
        <taxon>Actinomycetota</taxon>
        <taxon>Actinomycetes</taxon>
        <taxon>Cryptosporangiales</taxon>
        <taxon>Cryptosporangiaceae</taxon>
        <taxon>Cryptosporangium</taxon>
    </lineage>
</organism>
<dbReference type="RefSeq" id="WP_345732171.1">
    <property type="nucleotide sequence ID" value="NZ_BAAAYN010000047.1"/>
</dbReference>
<dbReference type="SUPFAM" id="SSF81653">
    <property type="entry name" value="Calcium ATPase, transduction domain A"/>
    <property type="match status" value="1"/>
</dbReference>
<feature type="transmembrane region" description="Helical" evidence="9">
    <location>
        <begin position="675"/>
        <end position="693"/>
    </location>
</feature>
<dbReference type="Gene3D" id="3.40.50.1000">
    <property type="entry name" value="HAD superfamily/HAD-like"/>
    <property type="match status" value="1"/>
</dbReference>
<dbReference type="InterPro" id="IPR036412">
    <property type="entry name" value="HAD-like_sf"/>
</dbReference>
<evidence type="ECO:0000313" key="12">
    <source>
        <dbReference type="Proteomes" id="UP001501676"/>
    </source>
</evidence>
<dbReference type="PANTHER" id="PTHR42861">
    <property type="entry name" value="CALCIUM-TRANSPORTING ATPASE"/>
    <property type="match status" value="1"/>
</dbReference>
<dbReference type="Proteomes" id="UP001501676">
    <property type="component" value="Unassembled WGS sequence"/>
</dbReference>
<comment type="catalytic activity">
    <reaction evidence="8">
        <text>ATP + H2O = ADP + phosphate + H(+)</text>
        <dbReference type="Rhea" id="RHEA:13065"/>
        <dbReference type="ChEBI" id="CHEBI:15377"/>
        <dbReference type="ChEBI" id="CHEBI:15378"/>
        <dbReference type="ChEBI" id="CHEBI:30616"/>
        <dbReference type="ChEBI" id="CHEBI:43474"/>
        <dbReference type="ChEBI" id="CHEBI:456216"/>
    </reaction>
</comment>
<dbReference type="InterPro" id="IPR001757">
    <property type="entry name" value="P_typ_ATPase"/>
</dbReference>
<evidence type="ECO:0000256" key="3">
    <source>
        <dbReference type="ARBA" id="ARBA00022741"/>
    </source>
</evidence>
<keyword evidence="2 9" id="KW-0812">Transmembrane</keyword>
<dbReference type="InterPro" id="IPR044492">
    <property type="entry name" value="P_typ_ATPase_HD_dom"/>
</dbReference>
<feature type="transmembrane region" description="Helical" evidence="9">
    <location>
        <begin position="69"/>
        <end position="87"/>
    </location>
</feature>
<keyword evidence="5" id="KW-1278">Translocase</keyword>
<evidence type="ECO:0000256" key="5">
    <source>
        <dbReference type="ARBA" id="ARBA00022967"/>
    </source>
</evidence>
<evidence type="ECO:0000256" key="2">
    <source>
        <dbReference type="ARBA" id="ARBA00022692"/>
    </source>
</evidence>
<gene>
    <name evidence="11" type="ORF">GCM10020369_65900</name>
</gene>
<evidence type="ECO:0000256" key="9">
    <source>
        <dbReference type="SAM" id="Phobius"/>
    </source>
</evidence>
<dbReference type="InterPro" id="IPR008250">
    <property type="entry name" value="ATPase_P-typ_transduc_dom_A_sf"/>
</dbReference>
<keyword evidence="6 9" id="KW-1133">Transmembrane helix</keyword>
<feature type="transmembrane region" description="Helical" evidence="9">
    <location>
        <begin position="93"/>
        <end position="109"/>
    </location>
</feature>
<protein>
    <submittedName>
        <fullName evidence="11">Cation-translocating P-type ATPase</fullName>
    </submittedName>
</protein>
<evidence type="ECO:0000256" key="1">
    <source>
        <dbReference type="ARBA" id="ARBA00004651"/>
    </source>
</evidence>
<proteinExistence type="predicted"/>
<dbReference type="PRINTS" id="PR00119">
    <property type="entry name" value="CATATPASE"/>
</dbReference>
<dbReference type="InterPro" id="IPR004014">
    <property type="entry name" value="ATPase_P-typ_cation-transptr_N"/>
</dbReference>
<dbReference type="SUPFAM" id="SSF81660">
    <property type="entry name" value="Metal cation-transporting ATPase, ATP-binding domain N"/>
    <property type="match status" value="1"/>
</dbReference>
<feature type="transmembrane region" description="Helical" evidence="9">
    <location>
        <begin position="746"/>
        <end position="763"/>
    </location>
</feature>
<dbReference type="SMART" id="SM00831">
    <property type="entry name" value="Cation_ATPase_N"/>
    <property type="match status" value="1"/>
</dbReference>
<keyword evidence="4" id="KW-0067">ATP-binding</keyword>
<dbReference type="SFLD" id="SFLDG00002">
    <property type="entry name" value="C1.7:_P-type_atpase_like"/>
    <property type="match status" value="1"/>
</dbReference>
<keyword evidence="3" id="KW-0547">Nucleotide-binding</keyword>
<name>A0ABP6T914_9ACTN</name>
<dbReference type="InterPro" id="IPR023298">
    <property type="entry name" value="ATPase_P-typ_TM_dom_sf"/>
</dbReference>
<evidence type="ECO:0000256" key="7">
    <source>
        <dbReference type="ARBA" id="ARBA00023136"/>
    </source>
</evidence>
<dbReference type="NCBIfam" id="TIGR01494">
    <property type="entry name" value="ATPase_P-type"/>
    <property type="match status" value="2"/>
</dbReference>
<dbReference type="InterPro" id="IPR006068">
    <property type="entry name" value="ATPase_P-typ_cation-transptr_C"/>
</dbReference>
<dbReference type="PROSITE" id="PS00154">
    <property type="entry name" value="ATPASE_E1_E2"/>
    <property type="match status" value="1"/>
</dbReference>
<dbReference type="SUPFAM" id="SSF56784">
    <property type="entry name" value="HAD-like"/>
    <property type="match status" value="1"/>
</dbReference>
<dbReference type="Gene3D" id="3.40.1110.10">
    <property type="entry name" value="Calcium-transporting ATPase, cytoplasmic domain N"/>
    <property type="match status" value="1"/>
</dbReference>
<dbReference type="Pfam" id="PF00122">
    <property type="entry name" value="E1-E2_ATPase"/>
    <property type="match status" value="1"/>
</dbReference>
<dbReference type="Pfam" id="PF00689">
    <property type="entry name" value="Cation_ATPase_C"/>
    <property type="match status" value="1"/>
</dbReference>
<evidence type="ECO:0000256" key="6">
    <source>
        <dbReference type="ARBA" id="ARBA00022989"/>
    </source>
</evidence>
<feature type="transmembrane region" description="Helical" evidence="9">
    <location>
        <begin position="257"/>
        <end position="276"/>
    </location>
</feature>
<dbReference type="SFLD" id="SFLDF00027">
    <property type="entry name" value="p-type_atpase"/>
    <property type="match status" value="1"/>
</dbReference>
<dbReference type="InterPro" id="IPR018303">
    <property type="entry name" value="ATPase_P-typ_P_site"/>
</dbReference>
<dbReference type="EMBL" id="BAAAYN010000047">
    <property type="protein sequence ID" value="GAA3394881.1"/>
    <property type="molecule type" value="Genomic_DNA"/>
</dbReference>
<accession>A0ABP6T914</accession>
<reference evidence="12" key="1">
    <citation type="journal article" date="2019" name="Int. J. Syst. Evol. Microbiol.">
        <title>The Global Catalogue of Microorganisms (GCM) 10K type strain sequencing project: providing services to taxonomists for standard genome sequencing and annotation.</title>
        <authorList>
            <consortium name="The Broad Institute Genomics Platform"/>
            <consortium name="The Broad Institute Genome Sequencing Center for Infectious Disease"/>
            <person name="Wu L."/>
            <person name="Ma J."/>
        </authorList>
    </citation>
    <scope>NUCLEOTIDE SEQUENCE [LARGE SCALE GENOMIC DNA]</scope>
    <source>
        <strain evidence="12">JCM 9458</strain>
    </source>
</reference>
<feature type="transmembrane region" description="Helical" evidence="9">
    <location>
        <begin position="282"/>
        <end position="307"/>
    </location>
</feature>
<dbReference type="Pfam" id="PF00690">
    <property type="entry name" value="Cation_ATPase_N"/>
    <property type="match status" value="1"/>
</dbReference>
<dbReference type="InterPro" id="IPR059000">
    <property type="entry name" value="ATPase_P-type_domA"/>
</dbReference>
<comment type="caution">
    <text evidence="11">The sequence shown here is derived from an EMBL/GenBank/DDBJ whole genome shotgun (WGS) entry which is preliminary data.</text>
</comment>
<feature type="transmembrane region" description="Helical" evidence="9">
    <location>
        <begin position="721"/>
        <end position="740"/>
    </location>
</feature>
<evidence type="ECO:0000256" key="4">
    <source>
        <dbReference type="ARBA" id="ARBA00022840"/>
    </source>
</evidence>
<sequence length="845" mass="87119">MDSRSTVIGTTPLDSPWAARAADVAAALGVDMVTGLTAGEAARRLAESGPNVIATEQDRSLFASVLAQLRETMILVLLAAAVLTALTGDFADMAVILLVIVVNTAVGVIQERRALGAVAALRAMAAPSARVRRDAHVLEVAATDLVPGDVLILTEGDIVGADARLVEANDLTVDEALLTGEALPSTRSAEPTGGVGTPVGDRSSMAHGGTLVVHGSAAAVVVATGVRSAIGGISVLLEQAETPVTPLQRRLARLGRILSVVAVVACLLVAALGLLRGQDWELVVITGISLAVAAIPEALPAVVALSLAAAARRMARKGAIVRTLPAVETLGSVTVLASDKTGTLTSGEMAAVAVWTPSDGEHALDGAPLPDQPRELLEAAVLCSDAIPGEPGGDMTEVALVDGAVRAGLDVAAVRAANPRTGVVPFDADRRDMSTTHGTFTLTKGAPEVVLLPQETEARTVADEWAGDGRRMLAVVRRGPDADRRGPDADRRVLALVALADPVRPEAPDAVRIAHEAGITTVMITGDHVGTANAIARQTGVLDAPDRVGHDADVGPLVYARADPATKLDLIGRWREKGHVVAMTGDGVNDAPALRAADVGVAMGRRGTDVARGAADLILTDDSLATVVAAVAEGRRVFDNIRRFIRYALSGGVAEIAVMLIAPFFGMALPLLPAQILWINLVTHGLPGVALGAEEAEPDLLRRPPHSPSEGVLTRRTSAQVLLYATAITAASLAVAAWAHAAEAPWQTMLFLTLAGGQLSLALTTRSDSRPFWRVPLRTNPLLFAAVASSAALMLAGIYLPGLDTLLGTEPLTGGQLGIVLAASLVPAVVAQLDLLVARHRSRNG</sequence>
<evidence type="ECO:0000259" key="10">
    <source>
        <dbReference type="SMART" id="SM00831"/>
    </source>
</evidence>
<keyword evidence="7 9" id="KW-0472">Membrane</keyword>
<dbReference type="InterPro" id="IPR023299">
    <property type="entry name" value="ATPase_P-typ_cyto_dom_N"/>
</dbReference>
<keyword evidence="12" id="KW-1185">Reference proteome</keyword>
<dbReference type="SUPFAM" id="SSF81665">
    <property type="entry name" value="Calcium ATPase, transmembrane domain M"/>
    <property type="match status" value="1"/>
</dbReference>
<feature type="transmembrane region" description="Helical" evidence="9">
    <location>
        <begin position="814"/>
        <end position="837"/>
    </location>
</feature>
<comment type="subcellular location">
    <subcellularLocation>
        <location evidence="1">Cell membrane</location>
        <topology evidence="1">Multi-pass membrane protein</topology>
    </subcellularLocation>
</comment>
<feature type="domain" description="Cation-transporting P-type ATPase N-terminal" evidence="10">
    <location>
        <begin position="16"/>
        <end position="89"/>
    </location>
</feature>